<dbReference type="OrthoDB" id="9807077at2"/>
<dbReference type="InterPro" id="IPR056740">
    <property type="entry name" value="ILV_EDD_C"/>
</dbReference>
<evidence type="ECO:0000256" key="4">
    <source>
        <dbReference type="ARBA" id="ARBA00023014"/>
    </source>
</evidence>
<organism evidence="8 9">
    <name type="scientific">Thioclava dalianensis</name>
    <dbReference type="NCBI Taxonomy" id="1185766"/>
    <lineage>
        <taxon>Bacteria</taxon>
        <taxon>Pseudomonadati</taxon>
        <taxon>Pseudomonadota</taxon>
        <taxon>Alphaproteobacteria</taxon>
        <taxon>Rhodobacterales</taxon>
        <taxon>Paracoccaceae</taxon>
        <taxon>Thioclava</taxon>
    </lineage>
</organism>
<dbReference type="RefSeq" id="WP_038065137.1">
    <property type="nucleotide sequence ID" value="NZ_FOVB01000006.1"/>
</dbReference>
<dbReference type="STRING" id="1185766.SAMN05216224_106115"/>
<keyword evidence="5 8" id="KW-0456">Lyase</keyword>
<dbReference type="InterPro" id="IPR037237">
    <property type="entry name" value="IlvD/EDD_N"/>
</dbReference>
<keyword evidence="3" id="KW-0408">Iron</keyword>
<reference evidence="8 9" key="1">
    <citation type="submission" date="2014-03" db="EMBL/GenBank/DDBJ databases">
        <title>The draft genome sequence of Thioclava dalianensis DLFJ1-1.</title>
        <authorList>
            <person name="Lai Q."/>
            <person name="Shao Z."/>
        </authorList>
    </citation>
    <scope>NUCLEOTIDE SEQUENCE [LARGE SCALE GENOMIC DNA]</scope>
    <source>
        <strain evidence="8 9">DLFJ1-1</strain>
    </source>
</reference>
<dbReference type="PANTHER" id="PTHR43183">
    <property type="entry name" value="HYPOTHETICAL DIHYDROXYACID DEHYDRATASE (EUROFUNG)-RELATED"/>
    <property type="match status" value="1"/>
</dbReference>
<evidence type="ECO:0000259" key="7">
    <source>
        <dbReference type="Pfam" id="PF24877"/>
    </source>
</evidence>
<proteinExistence type="inferred from homology"/>
<evidence type="ECO:0000313" key="8">
    <source>
        <dbReference type="EMBL" id="KEP70116.1"/>
    </source>
</evidence>
<dbReference type="EMBL" id="JHEH01000008">
    <property type="protein sequence ID" value="KEP70116.1"/>
    <property type="molecule type" value="Genomic_DNA"/>
</dbReference>
<keyword evidence="9" id="KW-1185">Reference proteome</keyword>
<dbReference type="NCBIfam" id="NF009560">
    <property type="entry name" value="PRK13017.1"/>
    <property type="match status" value="1"/>
</dbReference>
<dbReference type="InterPro" id="IPR052352">
    <property type="entry name" value="Sugar_Degrad_Dehydratases"/>
</dbReference>
<dbReference type="InterPro" id="IPR042096">
    <property type="entry name" value="Dihydro-acid_dehy_C"/>
</dbReference>
<dbReference type="PANTHER" id="PTHR43183:SF1">
    <property type="entry name" value="HYPOTHETICAL DIHYDROXY-ACID DEHYDRATASE (EUROFUNG)-RELATED"/>
    <property type="match status" value="1"/>
</dbReference>
<dbReference type="Proteomes" id="UP000027725">
    <property type="component" value="Unassembled WGS sequence"/>
</dbReference>
<evidence type="ECO:0000256" key="3">
    <source>
        <dbReference type="ARBA" id="ARBA00023004"/>
    </source>
</evidence>
<dbReference type="eggNOG" id="COG0129">
    <property type="taxonomic scope" value="Bacteria"/>
</dbReference>
<evidence type="ECO:0000313" key="9">
    <source>
        <dbReference type="Proteomes" id="UP000027725"/>
    </source>
</evidence>
<dbReference type="Pfam" id="PF00920">
    <property type="entry name" value="ILVD_EDD_N"/>
    <property type="match status" value="1"/>
</dbReference>
<dbReference type="GO" id="GO:0051536">
    <property type="term" value="F:iron-sulfur cluster binding"/>
    <property type="evidence" value="ECO:0007669"/>
    <property type="project" value="UniProtKB-KW"/>
</dbReference>
<dbReference type="GO" id="GO:0004160">
    <property type="term" value="F:dihydroxy-acid dehydratase activity"/>
    <property type="evidence" value="ECO:0007669"/>
    <property type="project" value="UniProtKB-EC"/>
</dbReference>
<feature type="domain" description="Dihydroxy-acid/6-phosphogluconate dehydratase N-terminal" evidence="6">
    <location>
        <begin position="48"/>
        <end position="359"/>
    </location>
</feature>
<keyword evidence="2" id="KW-0479">Metal-binding</keyword>
<evidence type="ECO:0000256" key="5">
    <source>
        <dbReference type="ARBA" id="ARBA00023239"/>
    </source>
</evidence>
<dbReference type="GO" id="GO:0046872">
    <property type="term" value="F:metal ion binding"/>
    <property type="evidence" value="ECO:0007669"/>
    <property type="project" value="UniProtKB-KW"/>
</dbReference>
<dbReference type="AlphaFoldDB" id="A0A074TED2"/>
<sequence length="583" mass="62733">MSASTFTPAPWPRKLRSQEWYGGNSRDTIYHRGWMKNQGYPHDLFDGRPIIGILNTWSELTPCNGHLRELAEKVKAGVWEAGGFPVEVPVFSASENTFRPTAMMFRNLAALAIEETIRGQPMDGAVLLVGCDKTTPSLMMAAASCDIPSIVVTGGPMLNGHFRGERVGSGTHLWKFSEAVKAGEMSQEDFLEAEQSMSRSSGTCNTMGTASTMASMAEALGMALSGNAAIPAVDSRRRVMAQLSGRRIVQMVKDDLKPSDILTKDAFENAIRTNGAIGGSTNAVIHLLALAGRVGVDLTLDDWDRCGRDVKTIVNLMPSGKYLMEEFFYAGGLPVVLKRLGEADQLHKDALTVSGVSIWDEVAEVVNWNEDVILPVDRPLTEQGGIAVLRGNLAPKGAVLKPSAASPHLLTHRGRAVVFEDIDDYKARINDEDLDIDETCVMVLKNCGPKGYPGMSEVGNMGLPPKVLRKGITDMVRISDARMSGTAYGTVVLHTAPEAAAGGPLAVVQSGDMIALDVPGRSLTLEISDTELAERLAAWTPSHERAESGYAWLHQAHVEGADTGADLDFLKGCRGNPVGRDAH</sequence>
<dbReference type="Pfam" id="PF24877">
    <property type="entry name" value="ILV_EDD_C"/>
    <property type="match status" value="1"/>
</dbReference>
<protein>
    <submittedName>
        <fullName evidence="8">Dihydroxy-acid dehydratase</fullName>
        <ecNumber evidence="8">4.2.1.9</ecNumber>
    </submittedName>
</protein>
<evidence type="ECO:0000256" key="2">
    <source>
        <dbReference type="ARBA" id="ARBA00022723"/>
    </source>
</evidence>
<name>A0A074TED2_9RHOB</name>
<feature type="domain" description="Dihydroxy-acid/6-phosphogluconate dehydratase C-terminal" evidence="7">
    <location>
        <begin position="371"/>
        <end position="565"/>
    </location>
</feature>
<dbReference type="FunFam" id="3.50.30.80:FF:000001">
    <property type="entry name" value="Dihydroxy-acid dehydratase"/>
    <property type="match status" value="1"/>
</dbReference>
<evidence type="ECO:0000256" key="1">
    <source>
        <dbReference type="ARBA" id="ARBA00006486"/>
    </source>
</evidence>
<gene>
    <name evidence="8" type="ORF">DL1_20285</name>
</gene>
<comment type="caution">
    <text evidence="8">The sequence shown here is derived from an EMBL/GenBank/DDBJ whole genome shotgun (WGS) entry which is preliminary data.</text>
</comment>
<dbReference type="SUPFAM" id="SSF143975">
    <property type="entry name" value="IlvD/EDD N-terminal domain-like"/>
    <property type="match status" value="1"/>
</dbReference>
<dbReference type="Gene3D" id="3.50.30.80">
    <property type="entry name" value="IlvD/EDD C-terminal domain-like"/>
    <property type="match status" value="1"/>
</dbReference>
<dbReference type="EC" id="4.2.1.9" evidence="8"/>
<dbReference type="NCBIfam" id="NF004784">
    <property type="entry name" value="PRK06131.1"/>
    <property type="match status" value="1"/>
</dbReference>
<evidence type="ECO:0000259" key="6">
    <source>
        <dbReference type="Pfam" id="PF00920"/>
    </source>
</evidence>
<dbReference type="InterPro" id="IPR000581">
    <property type="entry name" value="ILV_EDD_N"/>
</dbReference>
<dbReference type="SUPFAM" id="SSF52016">
    <property type="entry name" value="LeuD/IlvD-like"/>
    <property type="match status" value="1"/>
</dbReference>
<accession>A0A074TED2</accession>
<keyword evidence="4" id="KW-0411">Iron-sulfur</keyword>
<dbReference type="NCBIfam" id="NF009559">
    <property type="entry name" value="PRK13016.1"/>
    <property type="match status" value="1"/>
</dbReference>
<comment type="similarity">
    <text evidence="1">Belongs to the IlvD/Edd family.</text>
</comment>